<dbReference type="OrthoDB" id="44171at2157"/>
<dbReference type="InterPro" id="IPR006121">
    <property type="entry name" value="HMA_dom"/>
</dbReference>
<dbReference type="PANTHER" id="PTHR46594:SF4">
    <property type="entry name" value="P-TYPE CATION-TRANSPORTING ATPASE"/>
    <property type="match status" value="1"/>
</dbReference>
<dbReference type="InterPro" id="IPR036163">
    <property type="entry name" value="HMA_dom_sf"/>
</dbReference>
<dbReference type="RefSeq" id="WP_135389240.1">
    <property type="nucleotide sequence ID" value="NZ_PGGK01000004.1"/>
</dbReference>
<dbReference type="GO" id="GO:0046872">
    <property type="term" value="F:metal ion binding"/>
    <property type="evidence" value="ECO:0007669"/>
    <property type="project" value="UniProtKB-KW"/>
</dbReference>
<reference evidence="3 4" key="1">
    <citation type="submission" date="2017-11" db="EMBL/GenBank/DDBJ databases">
        <title>Isolation and Characterization of Methanogenic Archaea from Saline Meromictic Lake at Siberia.</title>
        <authorList>
            <person name="Shen Y."/>
            <person name="Huang H.-H."/>
            <person name="Lai M.-C."/>
            <person name="Chen S.-C."/>
        </authorList>
    </citation>
    <scope>NUCLEOTIDE SEQUENCE [LARGE SCALE GENOMIC DNA]</scope>
    <source>
        <strain evidence="3 4">SY-01</strain>
    </source>
</reference>
<feature type="domain" description="HMA" evidence="2">
    <location>
        <begin position="4"/>
        <end position="70"/>
    </location>
</feature>
<evidence type="ECO:0000313" key="4">
    <source>
        <dbReference type="Proteomes" id="UP000297295"/>
    </source>
</evidence>
<dbReference type="SUPFAM" id="SSF55008">
    <property type="entry name" value="HMA, heavy metal-associated domain"/>
    <property type="match status" value="1"/>
</dbReference>
<dbReference type="PRINTS" id="PR00946">
    <property type="entry name" value="HGSCAVENGER"/>
</dbReference>
<comment type="caution">
    <text evidence="3">The sequence shown here is derived from an EMBL/GenBank/DDBJ whole genome shotgun (WGS) entry which is preliminary data.</text>
</comment>
<evidence type="ECO:0000256" key="1">
    <source>
        <dbReference type="ARBA" id="ARBA00022723"/>
    </source>
</evidence>
<gene>
    <name evidence="3" type="ORF">CUN85_05015</name>
</gene>
<evidence type="ECO:0000259" key="2">
    <source>
        <dbReference type="PROSITE" id="PS50846"/>
    </source>
</evidence>
<dbReference type="InterPro" id="IPR017969">
    <property type="entry name" value="Heavy-metal-associated_CS"/>
</dbReference>
<dbReference type="EMBL" id="PGGK01000004">
    <property type="protein sequence ID" value="TGC09725.1"/>
    <property type="molecule type" value="Genomic_DNA"/>
</dbReference>
<proteinExistence type="predicted"/>
<dbReference type="FunFam" id="3.30.70.100:FF:000005">
    <property type="entry name" value="Copper-exporting P-type ATPase A"/>
    <property type="match status" value="1"/>
</dbReference>
<dbReference type="PROSITE" id="PS01047">
    <property type="entry name" value="HMA_1"/>
    <property type="match status" value="1"/>
</dbReference>
<keyword evidence="4" id="KW-1185">Reference proteome</keyword>
<dbReference type="PROSITE" id="PS50846">
    <property type="entry name" value="HMA_2"/>
    <property type="match status" value="1"/>
</dbReference>
<dbReference type="CDD" id="cd00371">
    <property type="entry name" value="HMA"/>
    <property type="match status" value="1"/>
</dbReference>
<dbReference type="Gene3D" id="3.30.70.100">
    <property type="match status" value="1"/>
</dbReference>
<name>A0A4E0PW88_9EURY</name>
<dbReference type="AlphaFoldDB" id="A0A4E0PW88"/>
<keyword evidence="1" id="KW-0479">Metal-binding</keyword>
<dbReference type="Pfam" id="PF00403">
    <property type="entry name" value="HMA"/>
    <property type="match status" value="1"/>
</dbReference>
<dbReference type="Proteomes" id="UP000297295">
    <property type="component" value="Unassembled WGS sequence"/>
</dbReference>
<dbReference type="InterPro" id="IPR001802">
    <property type="entry name" value="MerP/CopZ"/>
</dbReference>
<evidence type="ECO:0000313" key="3">
    <source>
        <dbReference type="EMBL" id="TGC09725.1"/>
    </source>
</evidence>
<organism evidence="3 4">
    <name type="scientific">Methanolobus halotolerans</name>
    <dbReference type="NCBI Taxonomy" id="2052935"/>
    <lineage>
        <taxon>Archaea</taxon>
        <taxon>Methanobacteriati</taxon>
        <taxon>Methanobacteriota</taxon>
        <taxon>Stenosarchaea group</taxon>
        <taxon>Methanomicrobia</taxon>
        <taxon>Methanosarcinales</taxon>
        <taxon>Methanosarcinaceae</taxon>
        <taxon>Methanolobus</taxon>
    </lineage>
</organism>
<sequence>MTVTEESIRIEGMSCGHCQATVDKAIRSVEGVQDVTVDLGEKQARVVYDPTVTNITVIKSAISNAGYDVIQ</sequence>
<protein>
    <submittedName>
        <fullName evidence="3">Copper resistance protein CopZ</fullName>
    </submittedName>
</protein>
<dbReference type="PANTHER" id="PTHR46594">
    <property type="entry name" value="P-TYPE CATION-TRANSPORTING ATPASE"/>
    <property type="match status" value="1"/>
</dbReference>
<accession>A0A4E0PW88</accession>